<dbReference type="GO" id="GO:0000976">
    <property type="term" value="F:transcription cis-regulatory region binding"/>
    <property type="evidence" value="ECO:0007669"/>
    <property type="project" value="TreeGrafter"/>
</dbReference>
<name>M0QIS7_9ACTN</name>
<keyword evidence="1 2" id="KW-0238">DNA-binding</keyword>
<evidence type="ECO:0000256" key="3">
    <source>
        <dbReference type="SAM" id="MobiDB-lite"/>
    </source>
</evidence>
<dbReference type="PANTHER" id="PTHR30055:SF226">
    <property type="entry name" value="HTH-TYPE TRANSCRIPTIONAL REGULATOR PKSA"/>
    <property type="match status" value="1"/>
</dbReference>
<evidence type="ECO:0000313" key="5">
    <source>
        <dbReference type="EMBL" id="GAC68344.1"/>
    </source>
</evidence>
<organism evidence="5 6">
    <name type="scientific">Gordonia soli NBRC 108243</name>
    <dbReference type="NCBI Taxonomy" id="1223545"/>
    <lineage>
        <taxon>Bacteria</taxon>
        <taxon>Bacillati</taxon>
        <taxon>Actinomycetota</taxon>
        <taxon>Actinomycetes</taxon>
        <taxon>Mycobacteriales</taxon>
        <taxon>Gordoniaceae</taxon>
        <taxon>Gordonia</taxon>
    </lineage>
</organism>
<feature type="compositionally biased region" description="Low complexity" evidence="3">
    <location>
        <begin position="18"/>
        <end position="30"/>
    </location>
</feature>
<dbReference type="Proteomes" id="UP000011666">
    <property type="component" value="Unassembled WGS sequence"/>
</dbReference>
<dbReference type="AlphaFoldDB" id="M0QIS7"/>
<keyword evidence="6" id="KW-1185">Reference proteome</keyword>
<proteinExistence type="predicted"/>
<dbReference type="OrthoDB" id="4538622at2"/>
<protein>
    <submittedName>
        <fullName evidence="5">Putative TetR family transcriptional regulator</fullName>
    </submittedName>
</protein>
<dbReference type="InterPro" id="IPR050109">
    <property type="entry name" value="HTH-type_TetR-like_transc_reg"/>
</dbReference>
<feature type="DNA-binding region" description="H-T-H motif" evidence="2">
    <location>
        <begin position="52"/>
        <end position="71"/>
    </location>
</feature>
<dbReference type="Pfam" id="PF00440">
    <property type="entry name" value="TetR_N"/>
    <property type="match status" value="1"/>
</dbReference>
<dbReference type="SUPFAM" id="SSF46689">
    <property type="entry name" value="Homeodomain-like"/>
    <property type="match status" value="1"/>
</dbReference>
<sequence>MTEDTPDGDSPPDDAETTRTQRTQAQRTAATRAKVLDATVEALVDVGYAGTTTQEVNRRAGVSRGALLHHFPTRESLVVAAVGHLVDRRMSELLTRPRTGDEDIDILLEAFAGPLFDAALELWVAARTDPALRAAMIPLEQKVSDAITTGSAELFGDRYTPDQIELSVELVRGLAVSRILRTADGDRALTRRLLPIWKEMIAGHGK</sequence>
<feature type="compositionally biased region" description="Acidic residues" evidence="3">
    <location>
        <begin position="1"/>
        <end position="15"/>
    </location>
</feature>
<dbReference type="EMBL" id="BANX01000014">
    <property type="protein sequence ID" value="GAC68344.1"/>
    <property type="molecule type" value="Genomic_DNA"/>
</dbReference>
<evidence type="ECO:0000256" key="2">
    <source>
        <dbReference type="PROSITE-ProRule" id="PRU00335"/>
    </source>
</evidence>
<evidence type="ECO:0000313" key="6">
    <source>
        <dbReference type="Proteomes" id="UP000011666"/>
    </source>
</evidence>
<evidence type="ECO:0000256" key="1">
    <source>
        <dbReference type="ARBA" id="ARBA00023125"/>
    </source>
</evidence>
<dbReference type="Gene3D" id="1.10.357.10">
    <property type="entry name" value="Tetracycline Repressor, domain 2"/>
    <property type="match status" value="1"/>
</dbReference>
<dbReference type="PANTHER" id="PTHR30055">
    <property type="entry name" value="HTH-TYPE TRANSCRIPTIONAL REGULATOR RUTR"/>
    <property type="match status" value="1"/>
</dbReference>
<reference evidence="5 6" key="1">
    <citation type="submission" date="2013-01" db="EMBL/GenBank/DDBJ databases">
        <title>Whole genome shotgun sequence of Gordonia soli NBRC 108243.</title>
        <authorList>
            <person name="Isaki-Nakamura S."/>
            <person name="Hosoyama A."/>
            <person name="Tsuchikane K."/>
            <person name="Ando Y."/>
            <person name="Baba S."/>
            <person name="Ohji S."/>
            <person name="Hamada M."/>
            <person name="Tamura T."/>
            <person name="Yamazoe A."/>
            <person name="Yamazaki S."/>
            <person name="Fujita N."/>
        </authorList>
    </citation>
    <scope>NUCLEOTIDE SEQUENCE [LARGE SCALE GENOMIC DNA]</scope>
    <source>
        <strain evidence="5 6">NBRC 108243</strain>
    </source>
</reference>
<feature type="domain" description="HTH tetR-type" evidence="4">
    <location>
        <begin position="29"/>
        <end position="89"/>
    </location>
</feature>
<feature type="region of interest" description="Disordered" evidence="3">
    <location>
        <begin position="1"/>
        <end position="30"/>
    </location>
</feature>
<dbReference type="PROSITE" id="PS50977">
    <property type="entry name" value="HTH_TETR_2"/>
    <property type="match status" value="1"/>
</dbReference>
<dbReference type="eggNOG" id="COG1309">
    <property type="taxonomic scope" value="Bacteria"/>
</dbReference>
<comment type="caution">
    <text evidence="5">The sequence shown here is derived from an EMBL/GenBank/DDBJ whole genome shotgun (WGS) entry which is preliminary data.</text>
</comment>
<gene>
    <name evidence="5" type="ORF">GS4_14_01770</name>
</gene>
<evidence type="ECO:0000259" key="4">
    <source>
        <dbReference type="PROSITE" id="PS50977"/>
    </source>
</evidence>
<dbReference type="InterPro" id="IPR001647">
    <property type="entry name" value="HTH_TetR"/>
</dbReference>
<dbReference type="GO" id="GO:0003700">
    <property type="term" value="F:DNA-binding transcription factor activity"/>
    <property type="evidence" value="ECO:0007669"/>
    <property type="project" value="TreeGrafter"/>
</dbReference>
<dbReference type="PRINTS" id="PR00455">
    <property type="entry name" value="HTHTETR"/>
</dbReference>
<accession>M0QIS7</accession>
<dbReference type="RefSeq" id="WP_007620418.1">
    <property type="nucleotide sequence ID" value="NZ_BANX01000014.1"/>
</dbReference>
<dbReference type="STRING" id="1223545.GS4_14_01770"/>
<dbReference type="InterPro" id="IPR009057">
    <property type="entry name" value="Homeodomain-like_sf"/>
</dbReference>